<dbReference type="PANTHER" id="PTHR30193">
    <property type="entry name" value="ABC TRANSPORTER PERMEASE PROTEIN"/>
    <property type="match status" value="1"/>
</dbReference>
<comment type="similarity">
    <text evidence="7">Belongs to the binding-protein-dependent transport system permease family.</text>
</comment>
<dbReference type="Gene3D" id="1.10.3720.10">
    <property type="entry name" value="MetI-like"/>
    <property type="match status" value="2"/>
</dbReference>
<dbReference type="EMBL" id="FNCS01000002">
    <property type="protein sequence ID" value="SDG35803.1"/>
    <property type="molecule type" value="Genomic_DNA"/>
</dbReference>
<feature type="transmembrane region" description="Helical" evidence="7">
    <location>
        <begin position="176"/>
        <end position="196"/>
    </location>
</feature>
<gene>
    <name evidence="9" type="ORF">SAMN04487974_102188</name>
</gene>
<evidence type="ECO:0000256" key="3">
    <source>
        <dbReference type="ARBA" id="ARBA00022475"/>
    </source>
</evidence>
<evidence type="ECO:0000256" key="4">
    <source>
        <dbReference type="ARBA" id="ARBA00022692"/>
    </source>
</evidence>
<comment type="subcellular location">
    <subcellularLocation>
        <location evidence="1 7">Cell membrane</location>
        <topology evidence="1 7">Multi-pass membrane protein</topology>
    </subcellularLocation>
</comment>
<keyword evidence="5 7" id="KW-1133">Transmembrane helix</keyword>
<dbReference type="CDD" id="cd06261">
    <property type="entry name" value="TM_PBP2"/>
    <property type="match status" value="1"/>
</dbReference>
<accession>A0A1G7TKF2</accession>
<dbReference type="AlphaFoldDB" id="A0A1G7TKF2"/>
<feature type="domain" description="ABC transmembrane type-1" evidence="8">
    <location>
        <begin position="139"/>
        <end position="354"/>
    </location>
</feature>
<evidence type="ECO:0000256" key="2">
    <source>
        <dbReference type="ARBA" id="ARBA00022448"/>
    </source>
</evidence>
<dbReference type="STRING" id="440168.SAMN04487974_102188"/>
<feature type="transmembrane region" description="Helical" evidence="7">
    <location>
        <begin position="285"/>
        <end position="304"/>
    </location>
</feature>
<proteinExistence type="inferred from homology"/>
<dbReference type="Pfam" id="PF00528">
    <property type="entry name" value="BPD_transp_1"/>
    <property type="match status" value="1"/>
</dbReference>
<evidence type="ECO:0000256" key="6">
    <source>
        <dbReference type="ARBA" id="ARBA00023136"/>
    </source>
</evidence>
<keyword evidence="6 7" id="KW-0472">Membrane</keyword>
<dbReference type="InterPro" id="IPR035906">
    <property type="entry name" value="MetI-like_sf"/>
</dbReference>
<dbReference type="OrthoDB" id="7939379at2"/>
<protein>
    <submittedName>
        <fullName evidence="9">Carbohydrate ABC transporter membrane protein 1, CUT1 family</fullName>
    </submittedName>
</protein>
<dbReference type="PANTHER" id="PTHR30193:SF37">
    <property type="entry name" value="INNER MEMBRANE ABC TRANSPORTER PERMEASE PROTEIN YCJO"/>
    <property type="match status" value="1"/>
</dbReference>
<keyword evidence="10" id="KW-1185">Reference proteome</keyword>
<dbReference type="SUPFAM" id="SSF161098">
    <property type="entry name" value="MetI-like"/>
    <property type="match status" value="2"/>
</dbReference>
<feature type="transmembrane region" description="Helical" evidence="7">
    <location>
        <begin position="333"/>
        <end position="352"/>
    </location>
</feature>
<name>A0A1G7TKF2_9HYPH</name>
<evidence type="ECO:0000256" key="5">
    <source>
        <dbReference type="ARBA" id="ARBA00022989"/>
    </source>
</evidence>
<dbReference type="RefSeq" id="WP_090592796.1">
    <property type="nucleotide sequence ID" value="NZ_FNCS01000002.1"/>
</dbReference>
<sequence>MSTSGPQKSLQRHPLAGWLMIAPAAVLIATFLIAPFILAFGYSFTNQRLISPNPTEFVGLRNFEQLIGVGTLVLSPETDDAGVVVRDDDGALQYPTVRSFTRANDDFPHLQGMQEWFGWNWGDDRVVVLARDLVFMKALTNTLIFVAVVAPVQSALALLLALMINQKLRGINIFRTIYFMPVVVSIVVVSLLWRFIYDGRNGLLNNLLEFLSFGLFQPIDWLGNPGTALWAIIAMSIWQAVGFHMVIWLSGLQTIPVSLYEAAEIEGANAWQKFRFVTWPGLRNTAVLIIVVITMQAFALFAQVDVMTNGGPVDSTQVLVFQAVQRGYEQQNIAGGSAISVILFVIVLTISLTQRYLTRER</sequence>
<keyword evidence="2 7" id="KW-0813">Transport</keyword>
<feature type="transmembrane region" description="Helical" evidence="7">
    <location>
        <begin position="143"/>
        <end position="164"/>
    </location>
</feature>
<evidence type="ECO:0000313" key="9">
    <source>
        <dbReference type="EMBL" id="SDG35803.1"/>
    </source>
</evidence>
<evidence type="ECO:0000256" key="1">
    <source>
        <dbReference type="ARBA" id="ARBA00004651"/>
    </source>
</evidence>
<feature type="transmembrane region" description="Helical" evidence="7">
    <location>
        <begin position="21"/>
        <end position="44"/>
    </location>
</feature>
<dbReference type="GO" id="GO:0055085">
    <property type="term" value="P:transmembrane transport"/>
    <property type="evidence" value="ECO:0007669"/>
    <property type="project" value="InterPro"/>
</dbReference>
<evidence type="ECO:0000256" key="7">
    <source>
        <dbReference type="RuleBase" id="RU363032"/>
    </source>
</evidence>
<keyword evidence="3" id="KW-1003">Cell membrane</keyword>
<dbReference type="Proteomes" id="UP000199495">
    <property type="component" value="Unassembled WGS sequence"/>
</dbReference>
<reference evidence="9 10" key="1">
    <citation type="submission" date="2016-10" db="EMBL/GenBank/DDBJ databases">
        <authorList>
            <person name="de Groot N.N."/>
        </authorList>
    </citation>
    <scope>NUCLEOTIDE SEQUENCE [LARGE SCALE GENOMIC DNA]</scope>
    <source>
        <strain evidence="9 10">CGMCC 1.10267</strain>
    </source>
</reference>
<dbReference type="InterPro" id="IPR051393">
    <property type="entry name" value="ABC_transporter_permease"/>
</dbReference>
<dbReference type="InterPro" id="IPR000515">
    <property type="entry name" value="MetI-like"/>
</dbReference>
<dbReference type="PROSITE" id="PS50928">
    <property type="entry name" value="ABC_TM1"/>
    <property type="match status" value="1"/>
</dbReference>
<organism evidence="9 10">
    <name type="scientific">Pelagibacterium luteolum</name>
    <dbReference type="NCBI Taxonomy" id="440168"/>
    <lineage>
        <taxon>Bacteria</taxon>
        <taxon>Pseudomonadati</taxon>
        <taxon>Pseudomonadota</taxon>
        <taxon>Alphaproteobacteria</taxon>
        <taxon>Hyphomicrobiales</taxon>
        <taxon>Devosiaceae</taxon>
        <taxon>Pelagibacterium</taxon>
    </lineage>
</organism>
<feature type="transmembrane region" description="Helical" evidence="7">
    <location>
        <begin position="228"/>
        <end position="249"/>
    </location>
</feature>
<evidence type="ECO:0000313" key="10">
    <source>
        <dbReference type="Proteomes" id="UP000199495"/>
    </source>
</evidence>
<keyword evidence="4 7" id="KW-0812">Transmembrane</keyword>
<evidence type="ECO:0000259" key="8">
    <source>
        <dbReference type="PROSITE" id="PS50928"/>
    </source>
</evidence>
<dbReference type="GO" id="GO:0005886">
    <property type="term" value="C:plasma membrane"/>
    <property type="evidence" value="ECO:0007669"/>
    <property type="project" value="UniProtKB-SubCell"/>
</dbReference>